<dbReference type="PANTHER" id="PTHR12504:SF0">
    <property type="entry name" value="MITOCHONDRIAL IMPORT RECEPTOR SUBUNIT TOM22 HOMOLOG"/>
    <property type="match status" value="1"/>
</dbReference>
<evidence type="ECO:0000313" key="13">
    <source>
        <dbReference type="EMBL" id="KAF7194383.1"/>
    </source>
</evidence>
<evidence type="ECO:0000256" key="9">
    <source>
        <dbReference type="ARBA" id="ARBA00023128"/>
    </source>
</evidence>
<dbReference type="GO" id="GO:0006886">
    <property type="term" value="P:intracellular protein transport"/>
    <property type="evidence" value="ECO:0007669"/>
    <property type="project" value="InterPro"/>
</dbReference>
<dbReference type="GO" id="GO:0005741">
    <property type="term" value="C:mitochondrial outer membrane"/>
    <property type="evidence" value="ECO:0007669"/>
    <property type="project" value="UniProtKB-SubCell"/>
</dbReference>
<gene>
    <name evidence="13" type="ORF">HII31_04188</name>
</gene>
<feature type="compositionally biased region" description="Polar residues" evidence="12">
    <location>
        <begin position="124"/>
        <end position="143"/>
    </location>
</feature>
<evidence type="ECO:0000256" key="11">
    <source>
        <dbReference type="ARBA" id="ARBA00023170"/>
    </source>
</evidence>
<dbReference type="InterPro" id="IPR005683">
    <property type="entry name" value="Tom22"/>
</dbReference>
<dbReference type="Proteomes" id="UP000660729">
    <property type="component" value="Unassembled WGS sequence"/>
</dbReference>
<evidence type="ECO:0000256" key="4">
    <source>
        <dbReference type="ARBA" id="ARBA00022692"/>
    </source>
</evidence>
<evidence type="ECO:0000256" key="12">
    <source>
        <dbReference type="SAM" id="MobiDB-lite"/>
    </source>
</evidence>
<evidence type="ECO:0000256" key="6">
    <source>
        <dbReference type="ARBA" id="ARBA00022927"/>
    </source>
</evidence>
<evidence type="ECO:0000256" key="7">
    <source>
        <dbReference type="ARBA" id="ARBA00022989"/>
    </source>
</evidence>
<keyword evidence="5" id="KW-1000">Mitochondrion outer membrane</keyword>
<protein>
    <submittedName>
        <fullName evidence="13">Mitochondrial import receptor subunit tom22</fullName>
    </submittedName>
</protein>
<feature type="compositionally biased region" description="Acidic residues" evidence="12">
    <location>
        <begin position="21"/>
        <end position="42"/>
    </location>
</feature>
<keyword evidence="3" id="KW-0813">Transport</keyword>
<dbReference type="EMBL" id="JABCIY010000061">
    <property type="protein sequence ID" value="KAF7194383.1"/>
    <property type="molecule type" value="Genomic_DNA"/>
</dbReference>
<comment type="subcellular location">
    <subcellularLocation>
        <location evidence="1">Mitochondrion outer membrane</location>
        <topology evidence="1">Single-pass membrane protein</topology>
    </subcellularLocation>
</comment>
<comment type="similarity">
    <text evidence="2">Belongs to the Tom22 family.</text>
</comment>
<keyword evidence="6" id="KW-0653">Protein transport</keyword>
<dbReference type="PANTHER" id="PTHR12504">
    <property type="entry name" value="MITOCHONDRIAL IMPORT RECEPTOR SUBUNIT TOM22"/>
    <property type="match status" value="1"/>
</dbReference>
<keyword evidence="9" id="KW-0496">Mitochondrion</keyword>
<dbReference type="AlphaFoldDB" id="A0A8H6VJ44"/>
<keyword evidence="4" id="KW-0812">Transmembrane</keyword>
<evidence type="ECO:0000256" key="10">
    <source>
        <dbReference type="ARBA" id="ARBA00023136"/>
    </source>
</evidence>
<comment type="caution">
    <text evidence="13">The sequence shown here is derived from an EMBL/GenBank/DDBJ whole genome shotgun (WGS) entry which is preliminary data.</text>
</comment>
<evidence type="ECO:0000313" key="14">
    <source>
        <dbReference type="Proteomes" id="UP000660729"/>
    </source>
</evidence>
<evidence type="ECO:0000256" key="1">
    <source>
        <dbReference type="ARBA" id="ARBA00004572"/>
    </source>
</evidence>
<evidence type="ECO:0000256" key="8">
    <source>
        <dbReference type="ARBA" id="ARBA00023010"/>
    </source>
</evidence>
<proteinExistence type="inferred from homology"/>
<feature type="region of interest" description="Disordered" evidence="12">
    <location>
        <begin position="120"/>
        <end position="143"/>
    </location>
</feature>
<keyword evidence="8" id="KW-0811">Translocation</keyword>
<keyword evidence="11 13" id="KW-0675">Receptor</keyword>
<organism evidence="13 14">
    <name type="scientific">Pseudocercospora fuligena</name>
    <dbReference type="NCBI Taxonomy" id="685502"/>
    <lineage>
        <taxon>Eukaryota</taxon>
        <taxon>Fungi</taxon>
        <taxon>Dikarya</taxon>
        <taxon>Ascomycota</taxon>
        <taxon>Pezizomycotina</taxon>
        <taxon>Dothideomycetes</taxon>
        <taxon>Dothideomycetidae</taxon>
        <taxon>Mycosphaerellales</taxon>
        <taxon>Mycosphaerellaceae</taxon>
        <taxon>Pseudocercospora</taxon>
    </lineage>
</organism>
<sequence>MVKLEEVPDEELYASQQGPKEDEDEWDTDSESEVSDVEDDKSLDESLLDRVYALKDIVPPTYRKHVTNVASTGYSWVSKSASFSGKALWVISTSALLLGVPWALAFSEEQQVQEMEREMRMQQSANELLTAGQSGQTQAKPAL</sequence>
<evidence type="ECO:0000256" key="5">
    <source>
        <dbReference type="ARBA" id="ARBA00022787"/>
    </source>
</evidence>
<accession>A0A8H6VJ44</accession>
<feature type="region of interest" description="Disordered" evidence="12">
    <location>
        <begin position="1"/>
        <end position="42"/>
    </location>
</feature>
<evidence type="ECO:0000256" key="3">
    <source>
        <dbReference type="ARBA" id="ARBA00022448"/>
    </source>
</evidence>
<keyword evidence="14" id="KW-1185">Reference proteome</keyword>
<evidence type="ECO:0000256" key="2">
    <source>
        <dbReference type="ARBA" id="ARBA00009874"/>
    </source>
</evidence>
<dbReference type="CDD" id="cd22884">
    <property type="entry name" value="TOM22"/>
    <property type="match status" value="1"/>
</dbReference>
<reference evidence="13" key="1">
    <citation type="submission" date="2020-04" db="EMBL/GenBank/DDBJ databases">
        <title>Draft genome resource of the tomato pathogen Pseudocercospora fuligena.</title>
        <authorList>
            <person name="Zaccaron A."/>
        </authorList>
    </citation>
    <scope>NUCLEOTIDE SEQUENCE</scope>
    <source>
        <strain evidence="13">PF001</strain>
    </source>
</reference>
<keyword evidence="10" id="KW-0472">Membrane</keyword>
<keyword evidence="7" id="KW-1133">Transmembrane helix</keyword>
<dbReference type="Pfam" id="PF04281">
    <property type="entry name" value="Tom22"/>
    <property type="match status" value="1"/>
</dbReference>
<name>A0A8H6VJ44_9PEZI</name>
<dbReference type="OrthoDB" id="10016939at2759"/>